<dbReference type="EMBL" id="CADCVX010000459">
    <property type="protein sequence ID" value="CAA9526591.1"/>
    <property type="molecule type" value="Genomic_DNA"/>
</dbReference>
<organism evidence="2">
    <name type="scientific">uncultured Sphingomonadaceae bacterium</name>
    <dbReference type="NCBI Taxonomy" id="169976"/>
    <lineage>
        <taxon>Bacteria</taxon>
        <taxon>Pseudomonadati</taxon>
        <taxon>Pseudomonadota</taxon>
        <taxon>Alphaproteobacteria</taxon>
        <taxon>Sphingomonadales</taxon>
        <taxon>Sphingomonadaceae</taxon>
        <taxon>environmental samples</taxon>
    </lineage>
</organism>
<name>A0A6J4TLW9_9SPHN</name>
<feature type="compositionally biased region" description="Basic residues" evidence="1">
    <location>
        <begin position="79"/>
        <end position="88"/>
    </location>
</feature>
<feature type="compositionally biased region" description="Basic and acidic residues" evidence="1">
    <location>
        <begin position="19"/>
        <end position="42"/>
    </location>
</feature>
<evidence type="ECO:0000313" key="2">
    <source>
        <dbReference type="EMBL" id="CAA9526591.1"/>
    </source>
</evidence>
<accession>A0A6J4TLW9</accession>
<feature type="non-terminal residue" evidence="2">
    <location>
        <position position="1"/>
    </location>
</feature>
<protein>
    <submittedName>
        <fullName evidence="2">GTP-binding protein TypA/BipA</fullName>
    </submittedName>
</protein>
<feature type="region of interest" description="Disordered" evidence="1">
    <location>
        <begin position="1"/>
        <end position="119"/>
    </location>
</feature>
<feature type="compositionally biased region" description="Basic and acidic residues" evidence="1">
    <location>
        <begin position="1"/>
        <end position="10"/>
    </location>
</feature>
<gene>
    <name evidence="2" type="ORF">AVDCRST_MAG91-2584</name>
</gene>
<evidence type="ECO:0000256" key="1">
    <source>
        <dbReference type="SAM" id="MobiDB-lite"/>
    </source>
</evidence>
<feature type="non-terminal residue" evidence="2">
    <location>
        <position position="119"/>
    </location>
</feature>
<feature type="compositionally biased region" description="Low complexity" evidence="1">
    <location>
        <begin position="96"/>
        <end position="108"/>
    </location>
</feature>
<dbReference type="AlphaFoldDB" id="A0A6J4TLW9"/>
<proteinExistence type="predicted"/>
<reference evidence="2" key="1">
    <citation type="submission" date="2020-02" db="EMBL/GenBank/DDBJ databases">
        <authorList>
            <person name="Meier V. D."/>
        </authorList>
    </citation>
    <scope>NUCLEOTIDE SEQUENCE</scope>
    <source>
        <strain evidence="2">AVDCRST_MAG91</strain>
    </source>
</reference>
<sequence length="119" mass="13023">AGLQFRRGDGVLRALEPGGPRRDVRGRRREDLPGHDHRRELPLGRPRRQPAEGQAAHQHPLGRQGRSRPPHAAPPPHPRTGHRLHRGGRAGGGHAQGHPPAQGGAEPQLPQEAREGRRL</sequence>